<organism evidence="13 14">
    <name type="scientific">Crenothrix polyspora</name>
    <dbReference type="NCBI Taxonomy" id="360316"/>
    <lineage>
        <taxon>Bacteria</taxon>
        <taxon>Pseudomonadati</taxon>
        <taxon>Pseudomonadota</taxon>
        <taxon>Gammaproteobacteria</taxon>
        <taxon>Methylococcales</taxon>
        <taxon>Crenotrichaceae</taxon>
        <taxon>Crenothrix</taxon>
    </lineage>
</organism>
<dbReference type="Pfam" id="PF02518">
    <property type="entry name" value="HATPase_c"/>
    <property type="match status" value="1"/>
</dbReference>
<evidence type="ECO:0000256" key="1">
    <source>
        <dbReference type="ARBA" id="ARBA00000085"/>
    </source>
</evidence>
<gene>
    <name evidence="13" type="ORF">CRENPOLYSF2_1080002</name>
</gene>
<evidence type="ECO:0000259" key="11">
    <source>
        <dbReference type="PROSITE" id="PS50109"/>
    </source>
</evidence>
<dbReference type="InterPro" id="IPR004358">
    <property type="entry name" value="Sig_transdc_His_kin-like_C"/>
</dbReference>
<dbReference type="GO" id="GO:0000160">
    <property type="term" value="P:phosphorelay signal transduction system"/>
    <property type="evidence" value="ECO:0007669"/>
    <property type="project" value="UniProtKB-KW"/>
</dbReference>
<keyword evidence="8" id="KW-1133">Transmembrane helix</keyword>
<reference evidence="14" key="1">
    <citation type="submission" date="2017-02" db="EMBL/GenBank/DDBJ databases">
        <authorList>
            <person name="Daims H."/>
        </authorList>
    </citation>
    <scope>NUCLEOTIDE SEQUENCE [LARGE SCALE GENOMIC DNA]</scope>
</reference>
<dbReference type="InterPro" id="IPR003594">
    <property type="entry name" value="HATPase_dom"/>
</dbReference>
<comment type="catalytic activity">
    <reaction evidence="1">
        <text>ATP + protein L-histidine = ADP + protein N-phospho-L-histidine.</text>
        <dbReference type="EC" id="2.7.13.3"/>
    </reaction>
</comment>
<dbReference type="InterPro" id="IPR036890">
    <property type="entry name" value="HATPase_C_sf"/>
</dbReference>
<evidence type="ECO:0000256" key="9">
    <source>
        <dbReference type="ARBA" id="ARBA00023012"/>
    </source>
</evidence>
<evidence type="ECO:0000256" key="3">
    <source>
        <dbReference type="ARBA" id="ARBA00012438"/>
    </source>
</evidence>
<evidence type="ECO:0000256" key="7">
    <source>
        <dbReference type="ARBA" id="ARBA00022777"/>
    </source>
</evidence>
<feature type="domain" description="Histidine kinase" evidence="11">
    <location>
        <begin position="240"/>
        <end position="441"/>
    </location>
</feature>
<keyword evidence="4" id="KW-0597">Phosphoprotein</keyword>
<evidence type="ECO:0000313" key="13">
    <source>
        <dbReference type="EMBL" id="SJM89247.1"/>
    </source>
</evidence>
<evidence type="ECO:0000256" key="6">
    <source>
        <dbReference type="ARBA" id="ARBA00022692"/>
    </source>
</evidence>
<dbReference type="InterPro" id="IPR050428">
    <property type="entry name" value="TCS_sensor_his_kinase"/>
</dbReference>
<keyword evidence="6" id="KW-0812">Transmembrane</keyword>
<dbReference type="Proteomes" id="UP000195442">
    <property type="component" value="Unassembled WGS sequence"/>
</dbReference>
<dbReference type="AlphaFoldDB" id="A0A1R4GZ32"/>
<dbReference type="OrthoDB" id="9809567at2"/>
<protein>
    <recommendedName>
        <fullName evidence="3">histidine kinase</fullName>
        <ecNumber evidence="3">2.7.13.3</ecNumber>
    </recommendedName>
</protein>
<comment type="subcellular location">
    <subcellularLocation>
        <location evidence="2">Membrane</location>
    </subcellularLocation>
</comment>
<dbReference type="PANTHER" id="PTHR45436">
    <property type="entry name" value="SENSOR HISTIDINE KINASE YKOH"/>
    <property type="match status" value="1"/>
</dbReference>
<dbReference type="RefSeq" id="WP_087145534.1">
    <property type="nucleotide sequence ID" value="NZ_FUKJ01000011.1"/>
</dbReference>
<dbReference type="Gene3D" id="3.30.565.10">
    <property type="entry name" value="Histidine kinase-like ATPase, C-terminal domain"/>
    <property type="match status" value="1"/>
</dbReference>
<dbReference type="SUPFAM" id="SSF55874">
    <property type="entry name" value="ATPase domain of HSP90 chaperone/DNA topoisomerase II/histidine kinase"/>
    <property type="match status" value="1"/>
</dbReference>
<dbReference type="InterPro" id="IPR005467">
    <property type="entry name" value="His_kinase_dom"/>
</dbReference>
<name>A0A1R4GZ32_9GAMM</name>
<sequence>MMSLRRRLNVGLVSILCIIFVIHWLAADWVIRAVAEKQMATRLMEDGESLFDTLTLDADGQLNFNSSHIGSVYNHIFSGHYYVVQIDDKTHSSPSLQHHVLALQSPEPEQLKLYHLDNGPEHQPLLIMGQMFEKFGHKIIVSIAENLSSVDHDITSIRLTYLGLSLAVLFCAIALQSIDVRRSLRPLAKVRRELEDISTGHQQQITVEVPSEIKPLVKEVNHLLVLVVRRLQQSRTAIGNLAHALKPPLAIMFRVAEHPVFKEYPELRQQLQTQTDTIHRCIERELKRARIAGNQQASMAFNPYLELMTLAKLLKTIYAEKQLDIKVTAPDLLVHFDREDMLEMIGNLLDNACKWAKHNINVEIVFSDTLTISIADDGPGCNELNAQLLTQRGLRLDESIQGHGLGLAIVLDIVKCYEGVLDIGRSKALGGFLATVRLPLN</sequence>
<evidence type="ECO:0000256" key="8">
    <source>
        <dbReference type="ARBA" id="ARBA00022989"/>
    </source>
</evidence>
<dbReference type="PROSITE" id="PS50885">
    <property type="entry name" value="HAMP"/>
    <property type="match status" value="1"/>
</dbReference>
<dbReference type="GO" id="GO:0005886">
    <property type="term" value="C:plasma membrane"/>
    <property type="evidence" value="ECO:0007669"/>
    <property type="project" value="TreeGrafter"/>
</dbReference>
<evidence type="ECO:0000256" key="2">
    <source>
        <dbReference type="ARBA" id="ARBA00004370"/>
    </source>
</evidence>
<dbReference type="InterPro" id="IPR003660">
    <property type="entry name" value="HAMP_dom"/>
</dbReference>
<keyword evidence="14" id="KW-1185">Reference proteome</keyword>
<evidence type="ECO:0000313" key="14">
    <source>
        <dbReference type="Proteomes" id="UP000195442"/>
    </source>
</evidence>
<keyword evidence="7 13" id="KW-0418">Kinase</keyword>
<dbReference type="EMBL" id="FUKJ01000011">
    <property type="protein sequence ID" value="SJM89247.1"/>
    <property type="molecule type" value="Genomic_DNA"/>
</dbReference>
<evidence type="ECO:0000256" key="5">
    <source>
        <dbReference type="ARBA" id="ARBA00022679"/>
    </source>
</evidence>
<evidence type="ECO:0000256" key="4">
    <source>
        <dbReference type="ARBA" id="ARBA00022553"/>
    </source>
</evidence>
<dbReference type="PROSITE" id="PS50109">
    <property type="entry name" value="HIS_KIN"/>
    <property type="match status" value="1"/>
</dbReference>
<evidence type="ECO:0000259" key="12">
    <source>
        <dbReference type="PROSITE" id="PS50885"/>
    </source>
</evidence>
<dbReference type="EC" id="2.7.13.3" evidence="3"/>
<dbReference type="GO" id="GO:0004673">
    <property type="term" value="F:protein histidine kinase activity"/>
    <property type="evidence" value="ECO:0007669"/>
    <property type="project" value="UniProtKB-EC"/>
</dbReference>
<dbReference type="SMART" id="SM00387">
    <property type="entry name" value="HATPase_c"/>
    <property type="match status" value="1"/>
</dbReference>
<keyword evidence="5" id="KW-0808">Transferase</keyword>
<evidence type="ECO:0000256" key="10">
    <source>
        <dbReference type="ARBA" id="ARBA00023136"/>
    </source>
</evidence>
<keyword evidence="10" id="KW-0472">Membrane</keyword>
<dbReference type="PANTHER" id="PTHR45436:SF5">
    <property type="entry name" value="SENSOR HISTIDINE KINASE TRCS"/>
    <property type="match status" value="1"/>
</dbReference>
<dbReference type="PRINTS" id="PR00344">
    <property type="entry name" value="BCTRLSENSOR"/>
</dbReference>
<accession>A0A1R4GZ32</accession>
<proteinExistence type="predicted"/>
<feature type="domain" description="HAMP" evidence="12">
    <location>
        <begin position="181"/>
        <end position="232"/>
    </location>
</feature>
<keyword evidence="9" id="KW-0902">Two-component regulatory system</keyword>